<sequence>MSPVDSEHLHTLLGTAVESLTPVGGGSICEARRAWLSDGRSVFVKSRAGAPAGFFQAEALGLRRLAAARGGVPVPQVLAHDEQCLVLEWVTTGVPSAAAAERFGRALAATHRHGADVFGSADGPGWIGSLDLPQGPWKTWPELWAYGRLEPYLRAARKAGAVDKRTVAEVEKVIAELPRLAGPDEPPALIHGDLWAGNVLWTETGAFLVDPAAHGGHRETDLAMLTLFGLPHLDRVLAAYDDAWPLAPGWRERLPLHQLHPVLVHAMLFGGSYGAQAGQLARQALRHP</sequence>
<dbReference type="SUPFAM" id="SSF56112">
    <property type="entry name" value="Protein kinase-like (PK-like)"/>
    <property type="match status" value="1"/>
</dbReference>
<accession>A0A1H2HVW7</accession>
<name>A0A1H2HVW7_9ACTN</name>
<dbReference type="AlphaFoldDB" id="A0A1H2HVW7"/>
<dbReference type="PANTHER" id="PTHR12149:SF8">
    <property type="entry name" value="PROTEIN-RIBULOSAMINE 3-KINASE"/>
    <property type="match status" value="1"/>
</dbReference>
<organism evidence="2 3">
    <name type="scientific">Jiangella alkaliphila</name>
    <dbReference type="NCBI Taxonomy" id="419479"/>
    <lineage>
        <taxon>Bacteria</taxon>
        <taxon>Bacillati</taxon>
        <taxon>Actinomycetota</taxon>
        <taxon>Actinomycetes</taxon>
        <taxon>Jiangellales</taxon>
        <taxon>Jiangellaceae</taxon>
        <taxon>Jiangella</taxon>
    </lineage>
</organism>
<dbReference type="Pfam" id="PF03881">
    <property type="entry name" value="Fructosamin_kin"/>
    <property type="match status" value="1"/>
</dbReference>
<dbReference type="RefSeq" id="WP_046766907.1">
    <property type="nucleotide sequence ID" value="NZ_KQ061220.1"/>
</dbReference>
<dbReference type="EMBL" id="LT629791">
    <property type="protein sequence ID" value="SDU35855.1"/>
    <property type="molecule type" value="Genomic_DNA"/>
</dbReference>
<dbReference type="PANTHER" id="PTHR12149">
    <property type="entry name" value="FRUCTOSAMINE 3 KINASE-RELATED PROTEIN"/>
    <property type="match status" value="1"/>
</dbReference>
<dbReference type="Gene3D" id="1.10.510.10">
    <property type="entry name" value="Transferase(Phosphotransferase) domain 1"/>
    <property type="match status" value="1"/>
</dbReference>
<reference evidence="3" key="1">
    <citation type="submission" date="2016-10" db="EMBL/GenBank/DDBJ databases">
        <authorList>
            <person name="Varghese N."/>
            <person name="Submissions S."/>
        </authorList>
    </citation>
    <scope>NUCLEOTIDE SEQUENCE [LARGE SCALE GENOMIC DNA]</scope>
    <source>
        <strain evidence="3">DSM 45079</strain>
    </source>
</reference>
<protein>
    <submittedName>
        <fullName evidence="2">Fructosamine-3-kinase</fullName>
    </submittedName>
</protein>
<evidence type="ECO:0000313" key="3">
    <source>
        <dbReference type="Proteomes" id="UP000182977"/>
    </source>
</evidence>
<dbReference type="STRING" id="419479.SAMN04488563_1274"/>
<comment type="similarity">
    <text evidence="1">Belongs to the fructosamine kinase family.</text>
</comment>
<keyword evidence="3" id="KW-1185">Reference proteome</keyword>
<keyword evidence="1" id="KW-0808">Transferase</keyword>
<dbReference type="PIRSF" id="PIRSF006221">
    <property type="entry name" value="Ketosamine-3-kinase"/>
    <property type="match status" value="1"/>
</dbReference>
<dbReference type="GO" id="GO:0016301">
    <property type="term" value="F:kinase activity"/>
    <property type="evidence" value="ECO:0007669"/>
    <property type="project" value="UniProtKB-UniRule"/>
</dbReference>
<dbReference type="InterPro" id="IPR016477">
    <property type="entry name" value="Fructo-/Ketosamine-3-kinase"/>
</dbReference>
<dbReference type="Gene3D" id="1.20.1270.240">
    <property type="match status" value="1"/>
</dbReference>
<evidence type="ECO:0000313" key="2">
    <source>
        <dbReference type="EMBL" id="SDU35855.1"/>
    </source>
</evidence>
<dbReference type="Proteomes" id="UP000182977">
    <property type="component" value="Chromosome I"/>
</dbReference>
<gene>
    <name evidence="2" type="ORF">SAMN04488563_1274</name>
</gene>
<dbReference type="Gene3D" id="3.30.200.20">
    <property type="entry name" value="Phosphorylase Kinase, domain 1"/>
    <property type="match status" value="1"/>
</dbReference>
<keyword evidence="1 2" id="KW-0418">Kinase</keyword>
<dbReference type="InterPro" id="IPR011009">
    <property type="entry name" value="Kinase-like_dom_sf"/>
</dbReference>
<evidence type="ECO:0000256" key="1">
    <source>
        <dbReference type="PIRNR" id="PIRNR006221"/>
    </source>
</evidence>
<proteinExistence type="inferred from homology"/>